<dbReference type="InterPro" id="IPR036047">
    <property type="entry name" value="F-box-like_dom_sf"/>
</dbReference>
<evidence type="ECO:0000259" key="1">
    <source>
        <dbReference type="PROSITE" id="PS50181"/>
    </source>
</evidence>
<gene>
    <name evidence="2" type="ORF">DM860_018293</name>
</gene>
<dbReference type="Proteomes" id="UP000249390">
    <property type="component" value="Unassembled WGS sequence"/>
</dbReference>
<dbReference type="PANTHER" id="PTHR31900">
    <property type="entry name" value="F-BOX/RNI SUPERFAMILY PROTEIN-RELATED"/>
    <property type="match status" value="1"/>
</dbReference>
<reference evidence="2 3" key="1">
    <citation type="submission" date="2018-06" db="EMBL/GenBank/DDBJ databases">
        <title>The Genome of Cuscuta australis (Dodder) Provides Insight into the Evolution of Plant Parasitism.</title>
        <authorList>
            <person name="Liu H."/>
        </authorList>
    </citation>
    <scope>NUCLEOTIDE SEQUENCE [LARGE SCALE GENOMIC DNA]</scope>
    <source>
        <strain evidence="3">cv. Yunnan</strain>
        <tissue evidence="2">Vines</tissue>
    </source>
</reference>
<evidence type="ECO:0000313" key="2">
    <source>
        <dbReference type="EMBL" id="RAL38241.1"/>
    </source>
</evidence>
<dbReference type="EMBL" id="NQVE01000211">
    <property type="protein sequence ID" value="RAL38241.1"/>
    <property type="molecule type" value="Genomic_DNA"/>
</dbReference>
<comment type="caution">
    <text evidence="2">The sequence shown here is derived from an EMBL/GenBank/DDBJ whole genome shotgun (WGS) entry which is preliminary data.</text>
</comment>
<feature type="domain" description="F-box" evidence="1">
    <location>
        <begin position="57"/>
        <end position="107"/>
    </location>
</feature>
<dbReference type="SUPFAM" id="SSF52058">
    <property type="entry name" value="L domain-like"/>
    <property type="match status" value="1"/>
</dbReference>
<dbReference type="SUPFAM" id="SSF81383">
    <property type="entry name" value="F-box domain"/>
    <property type="match status" value="1"/>
</dbReference>
<dbReference type="InterPro" id="IPR001810">
    <property type="entry name" value="F-box_dom"/>
</dbReference>
<dbReference type="SMART" id="SM00256">
    <property type="entry name" value="FBOX"/>
    <property type="match status" value="1"/>
</dbReference>
<name>A0A328D1E0_9ASTE</name>
<keyword evidence="3" id="KW-1185">Reference proteome</keyword>
<dbReference type="InterPro" id="IPR050232">
    <property type="entry name" value="FBL13/AtMIF1-like"/>
</dbReference>
<evidence type="ECO:0000313" key="3">
    <source>
        <dbReference type="Proteomes" id="UP000249390"/>
    </source>
</evidence>
<dbReference type="AlphaFoldDB" id="A0A328D1E0"/>
<dbReference type="Pfam" id="PF00646">
    <property type="entry name" value="F-box"/>
    <property type="match status" value="1"/>
</dbReference>
<dbReference type="PANTHER" id="PTHR31900:SF27">
    <property type="entry name" value="FBD DOMAIN-CONTAINING PROTEIN"/>
    <property type="match status" value="1"/>
</dbReference>
<organism evidence="2 3">
    <name type="scientific">Cuscuta australis</name>
    <dbReference type="NCBI Taxonomy" id="267555"/>
    <lineage>
        <taxon>Eukaryota</taxon>
        <taxon>Viridiplantae</taxon>
        <taxon>Streptophyta</taxon>
        <taxon>Embryophyta</taxon>
        <taxon>Tracheophyta</taxon>
        <taxon>Spermatophyta</taxon>
        <taxon>Magnoliopsida</taxon>
        <taxon>eudicotyledons</taxon>
        <taxon>Gunneridae</taxon>
        <taxon>Pentapetalae</taxon>
        <taxon>asterids</taxon>
        <taxon>lamiids</taxon>
        <taxon>Solanales</taxon>
        <taxon>Convolvulaceae</taxon>
        <taxon>Cuscuteae</taxon>
        <taxon>Cuscuta</taxon>
        <taxon>Cuscuta subgen. Grammica</taxon>
        <taxon>Cuscuta sect. Cleistogrammica</taxon>
    </lineage>
</organism>
<sequence>MAESGLMAFFRNVIDLLKASEANVLYLLMNCVRDGYPLLGFIGINIWILTKTKQPAQSRFLDFPDDILRKIFSSLDQKDAVKLRILSKRCLNLCDSKPKVQVNLRNIKLERRDDFLRFVDKYWLGESRLKNIEVLEVYWMFLNVSSQAEKHILLKWLENALLNNNYIKELTLDLTDNQGFELPSFIFSLQSLKTLSLHSIVLGYPFTSFPCLETLILNNIRGLNELNIISSSLRRVEIFSQYLMTNISVSSEQLRILSINFASRGKNASITLHTPNLTLFSLDGGVCYEFNGGGFPNLEMSTIFRSGYLSFPKKNRPKMVNTLICILYSVSQTAMLVTNGDLLLAVLRSVQVPIFYATHTLHLDVSFAHHRSIVSLSPTFACFPNLKALKFTCFELAEIWGSEEAVAAHEQLIENIQIMGFDIKKEMNSDFGICQQIMEYAKILKGMKICYIGLA</sequence>
<proteinExistence type="predicted"/>
<protein>
    <recommendedName>
        <fullName evidence="1">F-box domain-containing protein</fullName>
    </recommendedName>
</protein>
<dbReference type="PROSITE" id="PS50181">
    <property type="entry name" value="FBOX"/>
    <property type="match status" value="1"/>
</dbReference>
<accession>A0A328D1E0</accession>